<keyword evidence="4" id="KW-1185">Reference proteome</keyword>
<protein>
    <submittedName>
        <fullName evidence="3">Predicted DNA-binding protein, contains Ribbon-helix-helix (RHH) domain</fullName>
    </submittedName>
</protein>
<name>A0A1G5MXI3_AFIMA</name>
<dbReference type="STRING" id="1120955.SAMN03080610_01146"/>
<organism evidence="3 4">
    <name type="scientific">Afifella marina DSM 2698</name>
    <dbReference type="NCBI Taxonomy" id="1120955"/>
    <lineage>
        <taxon>Bacteria</taxon>
        <taxon>Pseudomonadati</taxon>
        <taxon>Pseudomonadota</taxon>
        <taxon>Alphaproteobacteria</taxon>
        <taxon>Hyphomicrobiales</taxon>
        <taxon>Afifellaceae</taxon>
        <taxon>Afifella</taxon>
    </lineage>
</organism>
<keyword evidence="3" id="KW-0238">DNA-binding</keyword>
<dbReference type="InterPro" id="IPR027373">
    <property type="entry name" value="RHH_dom"/>
</dbReference>
<dbReference type="RefSeq" id="WP_092811318.1">
    <property type="nucleotide sequence ID" value="NZ_FMVW01000002.1"/>
</dbReference>
<sequence length="117" mass="12708">MCHLFAGMPRELYDSETRSVRLSGHATSIRLETAFWQVLEELAAEQGFSLAKFLTTLHDEVLALHGEARNFSSLLRCTCLVHLERRGAAARPDEEAGLAAGKTQRPTGVSGEAVALG</sequence>
<proteinExistence type="predicted"/>
<dbReference type="Pfam" id="PF13467">
    <property type="entry name" value="RHH_4"/>
    <property type="match status" value="1"/>
</dbReference>
<feature type="region of interest" description="Disordered" evidence="1">
    <location>
        <begin position="87"/>
        <end position="117"/>
    </location>
</feature>
<reference evidence="3 4" key="1">
    <citation type="submission" date="2016-10" db="EMBL/GenBank/DDBJ databases">
        <authorList>
            <person name="de Groot N.N."/>
        </authorList>
    </citation>
    <scope>NUCLEOTIDE SEQUENCE [LARGE SCALE GENOMIC DNA]</scope>
    <source>
        <strain evidence="3 4">DSM 2698</strain>
    </source>
</reference>
<dbReference type="Gene3D" id="1.10.3990.20">
    <property type="entry name" value="protein bp1543"/>
    <property type="match status" value="1"/>
</dbReference>
<accession>A0A1G5MXI3</accession>
<dbReference type="InterPro" id="IPR038268">
    <property type="entry name" value="RHH_sf"/>
</dbReference>
<feature type="domain" description="Ribbon-helix-helix" evidence="2">
    <location>
        <begin position="16"/>
        <end position="83"/>
    </location>
</feature>
<dbReference type="Proteomes" id="UP000199347">
    <property type="component" value="Unassembled WGS sequence"/>
</dbReference>
<evidence type="ECO:0000256" key="1">
    <source>
        <dbReference type="SAM" id="MobiDB-lite"/>
    </source>
</evidence>
<evidence type="ECO:0000259" key="2">
    <source>
        <dbReference type="Pfam" id="PF13467"/>
    </source>
</evidence>
<dbReference type="OrthoDB" id="5458732at2"/>
<evidence type="ECO:0000313" key="3">
    <source>
        <dbReference type="EMBL" id="SCZ29594.1"/>
    </source>
</evidence>
<evidence type="ECO:0000313" key="4">
    <source>
        <dbReference type="Proteomes" id="UP000199347"/>
    </source>
</evidence>
<gene>
    <name evidence="3" type="ORF">SAMN03080610_01146</name>
</gene>
<dbReference type="AlphaFoldDB" id="A0A1G5MXI3"/>
<dbReference type="EMBL" id="FMVW01000002">
    <property type="protein sequence ID" value="SCZ29594.1"/>
    <property type="molecule type" value="Genomic_DNA"/>
</dbReference>
<dbReference type="GO" id="GO:0003677">
    <property type="term" value="F:DNA binding"/>
    <property type="evidence" value="ECO:0007669"/>
    <property type="project" value="UniProtKB-KW"/>
</dbReference>